<feature type="compositionally biased region" description="Basic and acidic residues" evidence="1">
    <location>
        <begin position="675"/>
        <end position="689"/>
    </location>
</feature>
<sequence>MAPLACDPTALDHAGATVVAAGESLGSVISTLTAALAGTSGMAGDDPVGAALGRRYDGAAAKLIQAMADTRNGLCSIGDGVRMSAHNYAVAEAMSDLAGRASALPAPQVTGPLTVGAPPSAVGHGSGAPAGWGWVAPYIGMIWPTGDSAKLRAAAAAWATAGANFMAAETAAGGGTMAAIGAQQIPEGAAINKALADASSATADVARQCQTIAAQLNSYAAKVDQVHAAILDLLSRICDPLTGIKEVWDLLTDEDEDEIKKIADDIRTVVDNFGREADTLGGQIEATVSAVAAATENMSHWAGKEWDHFLHGTPVGRALNQVGQAFKGVGEEGWGFLKGLYEVSPNRMLLDPVGYGKTMAGMVEGAGTLVGLGPDGVPGAFDAWKALGKDVTHWDEWGSNPAEALGKSTFDVATLALPGGPLSKLGKFGHTAADALKGLKKPPGVPKPPEVKPPAAPKAPDSGQPAPSGKPGPVAPSGKPAPGPADGPLPHSPTESKPPAGGTPPAAEPPKPTAAPHSGEPKPIATPPESVGKPVTPAPAEGAPAQPHEPVPAHAPASPGEPLATPAPAAAVPAAAAAPASAPAPAAAAAAPVPSASSVPMGGGAPAETPSGLGDVPHGGEPGAHPVEPPHDGAPHVPGGGDGPYHPGDGGPHGPGDGHPLADGSGPHQPGGHHPPGDGDRPPGSHPPHDGAPPDEPADGHPPEIPTPSDLPPWHQAQLALAESPEKLVKDLIEHGCPRELAESAGANSPYAGMTAQEILNKWWDPATGTWDWPKVEGFADGIYKTARSIPKDAWLDRIGEVSDAKGDFMGAVGDSYPHRGLAPGSSGDYNRFHGTGKELPEGWEVRYGEVGDAFGQPGGGTQWVVIDKNKKTVLIKWLIENGYLDWG</sequence>
<dbReference type="EMBL" id="AE016958">
    <property type="protein sequence ID" value="AAS06548.1"/>
    <property type="molecule type" value="Genomic_DNA"/>
</dbReference>
<dbReference type="STRING" id="262316.MAP_3998c"/>
<feature type="compositionally biased region" description="Low complexity" evidence="1">
    <location>
        <begin position="658"/>
        <end position="672"/>
    </location>
</feature>
<name>Q73SS5_MYCPA</name>
<dbReference type="Pfam" id="PF25547">
    <property type="entry name" value="WXG100_2"/>
    <property type="match status" value="1"/>
</dbReference>
<keyword evidence="5" id="KW-1185">Reference proteome</keyword>
<feature type="compositionally biased region" description="Pro residues" evidence="1">
    <location>
        <begin position="443"/>
        <end position="457"/>
    </location>
</feature>
<evidence type="ECO:0008006" key="6">
    <source>
        <dbReference type="Google" id="ProtNLM"/>
    </source>
</evidence>
<evidence type="ECO:0000259" key="3">
    <source>
        <dbReference type="Pfam" id="PF25547"/>
    </source>
</evidence>
<dbReference type="AlphaFoldDB" id="Q73SS5"/>
<gene>
    <name evidence="4" type="ordered locus">MAP_3998c</name>
</gene>
<protein>
    <recommendedName>
        <fullName evidence="6">NAD(+)--arginine ADP-ribosyltransferase</fullName>
    </recommendedName>
</protein>
<dbReference type="InterPro" id="IPR025331">
    <property type="entry name" value="TNT"/>
</dbReference>
<evidence type="ECO:0000259" key="2">
    <source>
        <dbReference type="Pfam" id="PF14021"/>
    </source>
</evidence>
<reference evidence="4 5" key="1">
    <citation type="journal article" date="2005" name="Proc. Natl. Acad. Sci. U.S.A.">
        <title>The complete genome sequence of Mycobacterium avium subspecies paratuberculosis.</title>
        <authorList>
            <person name="Li L."/>
            <person name="Bannantine J.P."/>
            <person name="Zhang Q."/>
            <person name="Amonsin A."/>
            <person name="May B.J."/>
            <person name="Alt D."/>
            <person name="Banerji N."/>
            <person name="Kanjilal S."/>
            <person name="Kapur V."/>
        </authorList>
    </citation>
    <scope>NUCLEOTIDE SEQUENCE [LARGE SCALE GENOMIC DNA]</scope>
    <source>
        <strain evidence="5">ATCC BAA-968 / K-10</strain>
    </source>
</reference>
<dbReference type="Proteomes" id="UP000000580">
    <property type="component" value="Chromosome"/>
</dbReference>
<evidence type="ECO:0000313" key="5">
    <source>
        <dbReference type="Proteomes" id="UP000000580"/>
    </source>
</evidence>
<dbReference type="GO" id="GO:0050135">
    <property type="term" value="F:NADP+ nucleosidase activity"/>
    <property type="evidence" value="ECO:0007669"/>
    <property type="project" value="InterPro"/>
</dbReference>
<evidence type="ECO:0000256" key="1">
    <source>
        <dbReference type="SAM" id="MobiDB-lite"/>
    </source>
</evidence>
<feature type="domain" description="Outer membrane channel protein CpnT-like N-terminal" evidence="3">
    <location>
        <begin position="132"/>
        <end position="231"/>
    </location>
</feature>
<feature type="domain" description="TNT" evidence="2">
    <location>
        <begin position="790"/>
        <end position="885"/>
    </location>
</feature>
<feature type="region of interest" description="Disordered" evidence="1">
    <location>
        <begin position="436"/>
        <end position="713"/>
    </location>
</feature>
<organism evidence="4 5">
    <name type="scientific">Mycolicibacterium paratuberculosis (strain ATCC BAA-968 / K-10)</name>
    <name type="common">Mycobacterium paratuberculosis</name>
    <dbReference type="NCBI Taxonomy" id="262316"/>
    <lineage>
        <taxon>Bacteria</taxon>
        <taxon>Bacillati</taxon>
        <taxon>Actinomycetota</taxon>
        <taxon>Actinomycetes</taxon>
        <taxon>Mycobacteriales</taxon>
        <taxon>Mycobacteriaceae</taxon>
        <taxon>Mycobacterium</taxon>
        <taxon>Mycobacterium avium complex (MAC)</taxon>
    </lineage>
</organism>
<dbReference type="RefSeq" id="WP_010950198.1">
    <property type="nucleotide sequence ID" value="NC_002944.2"/>
</dbReference>
<accession>Q73SS5</accession>
<dbReference type="Pfam" id="PF14021">
    <property type="entry name" value="TNT"/>
    <property type="match status" value="1"/>
</dbReference>
<evidence type="ECO:0000313" key="4">
    <source>
        <dbReference type="EMBL" id="AAS06548.1"/>
    </source>
</evidence>
<dbReference type="eggNOG" id="COG0803">
    <property type="taxonomic scope" value="Bacteria"/>
</dbReference>
<feature type="compositionally biased region" description="Low complexity" evidence="1">
    <location>
        <begin position="566"/>
        <end position="600"/>
    </location>
</feature>
<dbReference type="PATRIC" id="fig|262316.17.peg.4253"/>
<feature type="compositionally biased region" description="Pro residues" evidence="1">
    <location>
        <begin position="468"/>
        <end position="491"/>
    </location>
</feature>
<feature type="compositionally biased region" description="Gly residues" evidence="1">
    <location>
        <begin position="638"/>
        <end position="657"/>
    </location>
</feature>
<proteinExistence type="predicted"/>
<dbReference type="HOGENOM" id="CLU_013587_0_0_11"/>
<dbReference type="InterPro" id="IPR057746">
    <property type="entry name" value="CpnT-like_N"/>
</dbReference>
<dbReference type="KEGG" id="mpa:MAP_3998c"/>